<protein>
    <submittedName>
        <fullName evidence="1">Uncharacterized protein</fullName>
    </submittedName>
</protein>
<reference evidence="1" key="1">
    <citation type="submission" date="2020-06" db="EMBL/GenBank/DDBJ databases">
        <authorList>
            <consortium name="Plant Systems Biology data submission"/>
        </authorList>
    </citation>
    <scope>NUCLEOTIDE SEQUENCE</scope>
    <source>
        <strain evidence="1">D6</strain>
    </source>
</reference>
<dbReference type="EMBL" id="CAICTM010000301">
    <property type="protein sequence ID" value="CAB9507352.1"/>
    <property type="molecule type" value="Genomic_DNA"/>
</dbReference>
<organism evidence="1 2">
    <name type="scientific">Seminavis robusta</name>
    <dbReference type="NCBI Taxonomy" id="568900"/>
    <lineage>
        <taxon>Eukaryota</taxon>
        <taxon>Sar</taxon>
        <taxon>Stramenopiles</taxon>
        <taxon>Ochrophyta</taxon>
        <taxon>Bacillariophyta</taxon>
        <taxon>Bacillariophyceae</taxon>
        <taxon>Bacillariophycidae</taxon>
        <taxon>Naviculales</taxon>
        <taxon>Naviculaceae</taxon>
        <taxon>Seminavis</taxon>
    </lineage>
</organism>
<proteinExistence type="predicted"/>
<sequence>MSSSIMKIKSQTDSIRTISTLDSTTHSTCTRKVSVRFDTVEVREYPMILDESKYKNPFLTIDWEAVSRRVGNVDQFERSKGQQEPRILEPKERLHICVRSGYPVSYIRQHLAKPNPYIEDEAEVPTEGETCKGLLKKQKPQKKSMFSKMKFKFGKSPKAIAVSA</sequence>
<dbReference type="AlphaFoldDB" id="A0A9N8DRH0"/>
<accession>A0A9N8DRH0</accession>
<evidence type="ECO:0000313" key="1">
    <source>
        <dbReference type="EMBL" id="CAB9507352.1"/>
    </source>
</evidence>
<dbReference type="Proteomes" id="UP001153069">
    <property type="component" value="Unassembled WGS sequence"/>
</dbReference>
<name>A0A9N8DRH0_9STRA</name>
<comment type="caution">
    <text evidence="1">The sequence shown here is derived from an EMBL/GenBank/DDBJ whole genome shotgun (WGS) entry which is preliminary data.</text>
</comment>
<keyword evidence="2" id="KW-1185">Reference proteome</keyword>
<gene>
    <name evidence="1" type="ORF">SEMRO_302_G112270.1</name>
</gene>
<evidence type="ECO:0000313" key="2">
    <source>
        <dbReference type="Proteomes" id="UP001153069"/>
    </source>
</evidence>